<evidence type="ECO:0000313" key="7">
    <source>
        <dbReference type="Proteomes" id="UP000053660"/>
    </source>
</evidence>
<reference evidence="6 7" key="1">
    <citation type="submission" date="2014-03" db="EMBL/GenBank/DDBJ databases">
        <title>Draft genome of the hookworm Oesophagostomum dentatum.</title>
        <authorList>
            <person name="Mitreva M."/>
        </authorList>
    </citation>
    <scope>NUCLEOTIDE SEQUENCE [LARGE SCALE GENOMIC DNA]</scope>
    <source>
        <strain evidence="6 7">OD-Hann</strain>
    </source>
</reference>
<evidence type="ECO:0000259" key="5">
    <source>
        <dbReference type="Pfam" id="PF11831"/>
    </source>
</evidence>
<dbReference type="GO" id="GO:0000398">
    <property type="term" value="P:mRNA splicing, via spliceosome"/>
    <property type="evidence" value="ECO:0007669"/>
    <property type="project" value="InterPro"/>
</dbReference>
<dbReference type="Proteomes" id="UP000053660">
    <property type="component" value="Unassembled WGS sequence"/>
</dbReference>
<keyword evidence="3" id="KW-0175">Coiled coil</keyword>
<name>A0A0B1TIY6_OESDE</name>
<dbReference type="PANTHER" id="PTHR45885:SF1">
    <property type="entry name" value="CELL DIVISION CYCLE 5-LIKE PROTEIN"/>
    <property type="match status" value="1"/>
</dbReference>
<dbReference type="GO" id="GO:0000977">
    <property type="term" value="F:RNA polymerase II transcription regulatory region sequence-specific DNA binding"/>
    <property type="evidence" value="ECO:0007669"/>
    <property type="project" value="TreeGrafter"/>
</dbReference>
<feature type="region of interest" description="Disordered" evidence="4">
    <location>
        <begin position="1"/>
        <end position="30"/>
    </location>
</feature>
<feature type="domain" description="Pre-mRNA splicing factor component Cdc5p/Cef1 C-terminal" evidence="5">
    <location>
        <begin position="6"/>
        <end position="94"/>
    </location>
</feature>
<dbReference type="OrthoDB" id="1410009at2759"/>
<dbReference type="GO" id="GO:0000974">
    <property type="term" value="C:Prp19 complex"/>
    <property type="evidence" value="ECO:0007669"/>
    <property type="project" value="InterPro"/>
</dbReference>
<gene>
    <name evidence="6" type="ORF">OESDEN_04276</name>
</gene>
<feature type="non-terminal residue" evidence="6">
    <location>
        <position position="1"/>
    </location>
</feature>
<dbReference type="Pfam" id="PF11831">
    <property type="entry name" value="Myb_Cef"/>
    <property type="match status" value="1"/>
</dbReference>
<keyword evidence="7" id="KW-1185">Reference proteome</keyword>
<dbReference type="PANTHER" id="PTHR45885">
    <property type="entry name" value="CELL DIVISION CYCLE 5-LIKE PROTEIN"/>
    <property type="match status" value="1"/>
</dbReference>
<sequence length="290" mass="33497">ENEEGEEEQHEEKEEEWVDDAADVKESRAKQRALKRQRELAARTQVIQRSLPKPSKVCDQAFKPSLNRTELAKADDLIKAEMARLVAWDVQNNVPSEVYEPDDIKAADEIIKKDCEEGPALDASMWAIIEQCSTELVQSRGKFTRIAVLNRGEQIEALHSQFQIYRDWMNARAKKTGKLEKKLKIKLGGYQAIHTNLASKLAEVRTELEMAEIEKETFRRLSEHEAKSINKRVSRLQEEVRQQEERERELQEVHGKLKDQHWKLEQLELRSQATVGAEPVAYNNQTVEAS</sequence>
<feature type="compositionally biased region" description="Acidic residues" evidence="4">
    <location>
        <begin position="1"/>
        <end position="21"/>
    </location>
</feature>
<evidence type="ECO:0000313" key="6">
    <source>
        <dbReference type="EMBL" id="KHJ95777.1"/>
    </source>
</evidence>
<evidence type="ECO:0000256" key="3">
    <source>
        <dbReference type="SAM" id="Coils"/>
    </source>
</evidence>
<feature type="coiled-coil region" evidence="3">
    <location>
        <begin position="194"/>
        <end position="260"/>
    </location>
</feature>
<dbReference type="AlphaFoldDB" id="A0A0B1TIY6"/>
<evidence type="ECO:0000256" key="1">
    <source>
        <dbReference type="ARBA" id="ARBA00023125"/>
    </source>
</evidence>
<evidence type="ECO:0000256" key="4">
    <source>
        <dbReference type="SAM" id="MobiDB-lite"/>
    </source>
</evidence>
<dbReference type="GO" id="GO:0000981">
    <property type="term" value="F:DNA-binding transcription factor activity, RNA polymerase II-specific"/>
    <property type="evidence" value="ECO:0007669"/>
    <property type="project" value="TreeGrafter"/>
</dbReference>
<dbReference type="InterPro" id="IPR047242">
    <property type="entry name" value="CDC5L/Cef1"/>
</dbReference>
<dbReference type="InterPro" id="IPR021786">
    <property type="entry name" value="Cdc5p/Cef1_C"/>
</dbReference>
<keyword evidence="1" id="KW-0238">DNA-binding</keyword>
<dbReference type="EMBL" id="KN549853">
    <property type="protein sequence ID" value="KHJ95777.1"/>
    <property type="molecule type" value="Genomic_DNA"/>
</dbReference>
<accession>A0A0B1TIY6</accession>
<proteinExistence type="predicted"/>
<keyword evidence="2" id="KW-0539">Nucleus</keyword>
<organism evidence="6 7">
    <name type="scientific">Oesophagostomum dentatum</name>
    <name type="common">Nodular worm</name>
    <dbReference type="NCBI Taxonomy" id="61180"/>
    <lineage>
        <taxon>Eukaryota</taxon>
        <taxon>Metazoa</taxon>
        <taxon>Ecdysozoa</taxon>
        <taxon>Nematoda</taxon>
        <taxon>Chromadorea</taxon>
        <taxon>Rhabditida</taxon>
        <taxon>Rhabditina</taxon>
        <taxon>Rhabditomorpha</taxon>
        <taxon>Strongyloidea</taxon>
        <taxon>Strongylidae</taxon>
        <taxon>Oesophagostomum</taxon>
    </lineage>
</organism>
<evidence type="ECO:0000256" key="2">
    <source>
        <dbReference type="ARBA" id="ARBA00023242"/>
    </source>
</evidence>
<protein>
    <recommendedName>
        <fullName evidence="5">Pre-mRNA splicing factor component Cdc5p/Cef1 C-terminal domain-containing protein</fullName>
    </recommendedName>
</protein>
<dbReference type="GO" id="GO:0005681">
    <property type="term" value="C:spliceosomal complex"/>
    <property type="evidence" value="ECO:0007669"/>
    <property type="project" value="TreeGrafter"/>
</dbReference>